<accession>A0A1U9MIN3</accession>
<evidence type="ECO:0000313" key="6">
    <source>
        <dbReference type="EMBL" id="AQT47817.1"/>
    </source>
</evidence>
<name>A0A1U9MIN3_9HYPH</name>
<proteinExistence type="inferred from homology"/>
<dbReference type="Gene3D" id="3.40.190.290">
    <property type="match status" value="1"/>
</dbReference>
<dbReference type="GO" id="GO:0005829">
    <property type="term" value="C:cytosol"/>
    <property type="evidence" value="ECO:0007669"/>
    <property type="project" value="TreeGrafter"/>
</dbReference>
<dbReference type="AlphaFoldDB" id="A0A1U9MIN3"/>
<evidence type="ECO:0000259" key="5">
    <source>
        <dbReference type="PROSITE" id="PS50931"/>
    </source>
</evidence>
<dbReference type="SUPFAM" id="SSF46785">
    <property type="entry name" value="Winged helix' DNA-binding domain"/>
    <property type="match status" value="1"/>
</dbReference>
<dbReference type="InterPro" id="IPR005119">
    <property type="entry name" value="LysR_subst-bd"/>
</dbReference>
<dbReference type="PANTHER" id="PTHR30419">
    <property type="entry name" value="HTH-TYPE TRANSCRIPTIONAL REGULATOR YBHD"/>
    <property type="match status" value="1"/>
</dbReference>
<comment type="similarity">
    <text evidence="1">Belongs to the LysR transcriptional regulatory family.</text>
</comment>
<dbReference type="EMBL" id="CP015625">
    <property type="protein sequence ID" value="AQT47817.1"/>
    <property type="molecule type" value="Genomic_DNA"/>
</dbReference>
<dbReference type="InterPro" id="IPR036390">
    <property type="entry name" value="WH_DNA-bd_sf"/>
</dbReference>
<keyword evidence="7" id="KW-1185">Reference proteome</keyword>
<organism evidence="6 7">
    <name type="scientific">Bartonella choladocola</name>
    <dbReference type="NCBI Taxonomy" id="2750995"/>
    <lineage>
        <taxon>Bacteria</taxon>
        <taxon>Pseudomonadati</taxon>
        <taxon>Pseudomonadota</taxon>
        <taxon>Alphaproteobacteria</taxon>
        <taxon>Hyphomicrobiales</taxon>
        <taxon>Bartonellaceae</taxon>
        <taxon>Bartonella</taxon>
    </lineage>
</organism>
<dbReference type="PANTHER" id="PTHR30419:SF8">
    <property type="entry name" value="NITROGEN ASSIMILATION TRANSCRIPTIONAL ACTIVATOR-RELATED"/>
    <property type="match status" value="1"/>
</dbReference>
<dbReference type="KEGG" id="bapi:BBC0122_017170"/>
<dbReference type="InterPro" id="IPR036388">
    <property type="entry name" value="WH-like_DNA-bd_sf"/>
</dbReference>
<keyword evidence="3 6" id="KW-0238">DNA-binding</keyword>
<dbReference type="InterPro" id="IPR050950">
    <property type="entry name" value="HTH-type_LysR_regulators"/>
</dbReference>
<dbReference type="CDD" id="cd05466">
    <property type="entry name" value="PBP2_LTTR_substrate"/>
    <property type="match status" value="1"/>
</dbReference>
<sequence>MKYLDEVARSGSLRSAAQKLHVAASAIQRQIKLFEEEIGTPVFSRSHKGLELTATGELVLGHIRETMRNEERMLSEIKALNGVIRQNLTIVCEENLAATVLFSAIVDFQKNHKSTKINVLTTENDNVQNVLLDGKADLALAYDIEKQPRFAIDKEVKCPLGLFFRKGHSLEKRLQGKTKINLAEMIGEALVLPGKGTKLKSLIETLGPPLVTAVPIVETSSIPLIVQLVATGNYVSILSRTELPEGFDNEFLFIPVITHPAYRILTLFHQTNRALKPVEQQFQHVLTGKMKESLGPRNQNFSGGKENQGE</sequence>
<dbReference type="PROSITE" id="PS50931">
    <property type="entry name" value="HTH_LYSR"/>
    <property type="match status" value="1"/>
</dbReference>
<evidence type="ECO:0000313" key="7">
    <source>
        <dbReference type="Proteomes" id="UP000189632"/>
    </source>
</evidence>
<evidence type="ECO:0000256" key="4">
    <source>
        <dbReference type="ARBA" id="ARBA00023163"/>
    </source>
</evidence>
<dbReference type="InterPro" id="IPR000847">
    <property type="entry name" value="LysR_HTH_N"/>
</dbReference>
<dbReference type="SUPFAM" id="SSF53850">
    <property type="entry name" value="Periplasmic binding protein-like II"/>
    <property type="match status" value="1"/>
</dbReference>
<dbReference type="Pfam" id="PF00126">
    <property type="entry name" value="HTH_1"/>
    <property type="match status" value="1"/>
</dbReference>
<protein>
    <submittedName>
        <fullName evidence="6">DNA-binding transcriptional regulator, LysR family</fullName>
    </submittedName>
</protein>
<feature type="domain" description="HTH lysR-type" evidence="5">
    <location>
        <begin position="1"/>
        <end position="53"/>
    </location>
</feature>
<evidence type="ECO:0000256" key="1">
    <source>
        <dbReference type="ARBA" id="ARBA00009437"/>
    </source>
</evidence>
<evidence type="ECO:0000256" key="3">
    <source>
        <dbReference type="ARBA" id="ARBA00023125"/>
    </source>
</evidence>
<dbReference type="GO" id="GO:0003677">
    <property type="term" value="F:DNA binding"/>
    <property type="evidence" value="ECO:0007669"/>
    <property type="project" value="UniProtKB-KW"/>
</dbReference>
<dbReference type="STRING" id="1686310.BBC0244_017300"/>
<reference evidence="6 7" key="1">
    <citation type="submission" date="2016-11" db="EMBL/GenBank/DDBJ databases">
        <title>Comparative genomics of Bartonella apis.</title>
        <authorList>
            <person name="Engel P."/>
        </authorList>
    </citation>
    <scope>NUCLEOTIDE SEQUENCE [LARGE SCALE GENOMIC DNA]</scope>
    <source>
        <strain evidence="6 7">BBC0122</strain>
    </source>
</reference>
<gene>
    <name evidence="6" type="ORF">BBC0122_017170</name>
</gene>
<dbReference type="Gene3D" id="1.10.10.10">
    <property type="entry name" value="Winged helix-like DNA-binding domain superfamily/Winged helix DNA-binding domain"/>
    <property type="match status" value="1"/>
</dbReference>
<evidence type="ECO:0000256" key="2">
    <source>
        <dbReference type="ARBA" id="ARBA00023015"/>
    </source>
</evidence>
<keyword evidence="4" id="KW-0804">Transcription</keyword>
<dbReference type="Proteomes" id="UP000189632">
    <property type="component" value="Chromosome"/>
</dbReference>
<dbReference type="GO" id="GO:0003700">
    <property type="term" value="F:DNA-binding transcription factor activity"/>
    <property type="evidence" value="ECO:0007669"/>
    <property type="project" value="InterPro"/>
</dbReference>
<dbReference type="Pfam" id="PF03466">
    <property type="entry name" value="LysR_substrate"/>
    <property type="match status" value="1"/>
</dbReference>
<keyword evidence="2" id="KW-0805">Transcription regulation</keyword>